<dbReference type="Proteomes" id="UP000622552">
    <property type="component" value="Unassembled WGS sequence"/>
</dbReference>
<dbReference type="SUPFAM" id="SSF56219">
    <property type="entry name" value="DNase I-like"/>
    <property type="match status" value="1"/>
</dbReference>
<dbReference type="AlphaFoldDB" id="A0A8J7GL42"/>
<reference evidence="1" key="1">
    <citation type="submission" date="2020-11" db="EMBL/GenBank/DDBJ databases">
        <title>Sequencing the genomes of 1000 actinobacteria strains.</title>
        <authorList>
            <person name="Klenk H.-P."/>
        </authorList>
    </citation>
    <scope>NUCLEOTIDE SEQUENCE</scope>
    <source>
        <strain evidence="1">DSM 45356</strain>
    </source>
</reference>
<protein>
    <submittedName>
        <fullName evidence="1">Uncharacterized protein</fullName>
    </submittedName>
</protein>
<evidence type="ECO:0000313" key="2">
    <source>
        <dbReference type="Proteomes" id="UP000622552"/>
    </source>
</evidence>
<dbReference type="EMBL" id="JADOUF010000001">
    <property type="protein sequence ID" value="MBG6141609.1"/>
    <property type="molecule type" value="Genomic_DNA"/>
</dbReference>
<name>A0A8J7GL42_9ACTN</name>
<dbReference type="InterPro" id="IPR036691">
    <property type="entry name" value="Endo/exonu/phosph_ase_sf"/>
</dbReference>
<comment type="caution">
    <text evidence="1">The sequence shown here is derived from an EMBL/GenBank/DDBJ whole genome shotgun (WGS) entry which is preliminary data.</text>
</comment>
<proteinExistence type="predicted"/>
<gene>
    <name evidence="1" type="ORF">IW245_007803</name>
</gene>
<dbReference type="RefSeq" id="WP_197008001.1">
    <property type="nucleotide sequence ID" value="NZ_BONS01000013.1"/>
</dbReference>
<organism evidence="1 2">
    <name type="scientific">Longispora fulva</name>
    <dbReference type="NCBI Taxonomy" id="619741"/>
    <lineage>
        <taxon>Bacteria</taxon>
        <taxon>Bacillati</taxon>
        <taxon>Actinomycetota</taxon>
        <taxon>Actinomycetes</taxon>
        <taxon>Micromonosporales</taxon>
        <taxon>Micromonosporaceae</taxon>
        <taxon>Longispora</taxon>
    </lineage>
</organism>
<accession>A0A8J7GL42</accession>
<evidence type="ECO:0000313" key="1">
    <source>
        <dbReference type="EMBL" id="MBG6141609.1"/>
    </source>
</evidence>
<keyword evidence="2" id="KW-1185">Reference proteome</keyword>
<dbReference type="Gene3D" id="3.60.10.10">
    <property type="entry name" value="Endonuclease/exonuclease/phosphatase"/>
    <property type="match status" value="1"/>
</dbReference>
<sequence length="514" mass="53593">MAGTLTLSAATVPQGSPVTFGCSTDKPASKNWVGLYAQPGNGPVNQKYVGASTAYQYVPGATGSGSFDTAALAPGTYVLYFLANDGYVWLAPPVTFTVTGATPVSTLTLTTPDPVAGDPVTFRYTTTAPHAKNWVGLYTDPGNAPSGGHSNGPSTVWKYVTDREGTVTFDGSTFYPGRFVALLLAKDGYSALAGPVPFTVGEPGRPVRPDFLTDVFTSRNVRAGERFSLKIGGLWTGPATTFAKAGGDSWLSVGADGTIEGRAPLTAPLRPATVVVAAGDARLTVRVPVCPVDAKVVDKLRVMSWELWDGGSHVTDAVRKQARILLTNNVDVVGVQGAPGSAVAALAGMLGWEYAAGDGVGVLSRYPVTGRPAQGVGSATAVTIRLDDRQPFDVAVWSAAPASPAQGSALLAAMADDLAAAARRPVLLASSGGAVDPALLRDSYRLGRPDPGATWSPVRPTETPERRDFVHFAGDLRVEETHVLVTGWPRPVPDHAGNRWPSDHAAVVTTLRIH</sequence>